<feature type="compositionally biased region" description="Low complexity" evidence="1">
    <location>
        <begin position="83"/>
        <end position="96"/>
    </location>
</feature>
<dbReference type="Proteomes" id="UP000824263">
    <property type="component" value="Unassembled WGS sequence"/>
</dbReference>
<dbReference type="InterPro" id="IPR020109">
    <property type="entry name" value="Holin_r1t"/>
</dbReference>
<dbReference type="AlphaFoldDB" id="A0A9D1R9Y4"/>
<sequence length="123" mass="13088">MKNKAYWLEWLRKAGARAVRTVAQTAVAGIGTAAALGQVDWKYVLSASALAGVISLLTCIAGLPEVEGDNGVEYDEGVEPDAAEIAQAEQETADPPAADEEREEPTGIKEDQEEVLEESGEEE</sequence>
<feature type="compositionally biased region" description="Acidic residues" evidence="1">
    <location>
        <begin position="68"/>
        <end position="82"/>
    </location>
</feature>
<feature type="compositionally biased region" description="Acidic residues" evidence="1">
    <location>
        <begin position="111"/>
        <end position="123"/>
    </location>
</feature>
<organism evidence="2 3">
    <name type="scientific">Candidatus Dorea gallistercoris</name>
    <dbReference type="NCBI Taxonomy" id="2838542"/>
    <lineage>
        <taxon>Bacteria</taxon>
        <taxon>Bacillati</taxon>
        <taxon>Bacillota</taxon>
        <taxon>Clostridia</taxon>
        <taxon>Lachnospirales</taxon>
        <taxon>Lachnospiraceae</taxon>
        <taxon>Dorea</taxon>
    </lineage>
</organism>
<evidence type="ECO:0000313" key="3">
    <source>
        <dbReference type="Proteomes" id="UP000824263"/>
    </source>
</evidence>
<comment type="caution">
    <text evidence="2">The sequence shown here is derived from an EMBL/GenBank/DDBJ whole genome shotgun (WGS) entry which is preliminary data.</text>
</comment>
<dbReference type="EMBL" id="DXGF01000094">
    <property type="protein sequence ID" value="HIW83680.1"/>
    <property type="molecule type" value="Genomic_DNA"/>
</dbReference>
<proteinExistence type="predicted"/>
<reference evidence="2" key="2">
    <citation type="submission" date="2021-04" db="EMBL/GenBank/DDBJ databases">
        <authorList>
            <person name="Gilroy R."/>
        </authorList>
    </citation>
    <scope>NUCLEOTIDE SEQUENCE</scope>
    <source>
        <strain evidence="2">ChiSxjej1B13-11762</strain>
    </source>
</reference>
<name>A0A9D1R9Y4_9FIRM</name>
<accession>A0A9D1R9Y4</accession>
<protein>
    <submittedName>
        <fullName evidence="2">Holin</fullName>
    </submittedName>
</protein>
<evidence type="ECO:0000256" key="1">
    <source>
        <dbReference type="SAM" id="MobiDB-lite"/>
    </source>
</evidence>
<evidence type="ECO:0000313" key="2">
    <source>
        <dbReference type="EMBL" id="HIW83680.1"/>
    </source>
</evidence>
<dbReference type="Pfam" id="PF16945">
    <property type="entry name" value="Phage_r1t_holin"/>
    <property type="match status" value="1"/>
</dbReference>
<gene>
    <name evidence="2" type="ORF">H9873_05085</name>
</gene>
<feature type="region of interest" description="Disordered" evidence="1">
    <location>
        <begin position="68"/>
        <end position="123"/>
    </location>
</feature>
<reference evidence="2" key="1">
    <citation type="journal article" date="2021" name="PeerJ">
        <title>Extensive microbial diversity within the chicken gut microbiome revealed by metagenomics and culture.</title>
        <authorList>
            <person name="Gilroy R."/>
            <person name="Ravi A."/>
            <person name="Getino M."/>
            <person name="Pursley I."/>
            <person name="Horton D.L."/>
            <person name="Alikhan N.F."/>
            <person name="Baker D."/>
            <person name="Gharbi K."/>
            <person name="Hall N."/>
            <person name="Watson M."/>
            <person name="Adriaenssens E.M."/>
            <person name="Foster-Nyarko E."/>
            <person name="Jarju S."/>
            <person name="Secka A."/>
            <person name="Antonio M."/>
            <person name="Oren A."/>
            <person name="Chaudhuri R.R."/>
            <person name="La Ragione R."/>
            <person name="Hildebrand F."/>
            <person name="Pallen M.J."/>
        </authorList>
    </citation>
    <scope>NUCLEOTIDE SEQUENCE</scope>
    <source>
        <strain evidence="2">ChiSxjej1B13-11762</strain>
    </source>
</reference>